<keyword evidence="4" id="KW-1185">Reference proteome</keyword>
<sequence length="139" mass="14857">MHALIAGFIFIMALPMICQAEAPISGRSGLTAVVPGNKAPAMAQSNAPDAFPPGSHSRTISQEANTDSVDTQSEAYKTCLRATQQFEQQEKANKTGKTALVPLSASCKTELKPVAYWQCMEKEALAKVDFNAAHSRCGK</sequence>
<evidence type="ECO:0000313" key="3">
    <source>
        <dbReference type="EMBL" id="QWF72186.1"/>
    </source>
</evidence>
<reference evidence="3" key="1">
    <citation type="submission" date="2021-04" db="EMBL/GenBank/DDBJ databases">
        <title>Draft genome sequence data of methanotrophic Methylovulum sp. strain S1L and Methylomonas sp. strain S2AM isolated from boreal lake water columns.</title>
        <authorList>
            <person name="Rissanen A.J."/>
            <person name="Mangayil R."/>
            <person name="Svenning M.M."/>
            <person name="Khanongnuch R."/>
        </authorList>
    </citation>
    <scope>NUCLEOTIDE SEQUENCE</scope>
    <source>
        <strain evidence="3">S2AM</strain>
    </source>
</reference>
<feature type="chain" id="PRO_5036764965" evidence="2">
    <location>
        <begin position="21"/>
        <end position="139"/>
    </location>
</feature>
<protein>
    <submittedName>
        <fullName evidence="3">Uncharacterized protein</fullName>
    </submittedName>
</protein>
<feature type="signal peptide" evidence="2">
    <location>
        <begin position="1"/>
        <end position="20"/>
    </location>
</feature>
<gene>
    <name evidence="3" type="ORF">KEF85_06980</name>
</gene>
<name>A0A975RBE0_9GAMM</name>
<evidence type="ECO:0000256" key="1">
    <source>
        <dbReference type="SAM" id="MobiDB-lite"/>
    </source>
</evidence>
<dbReference type="AlphaFoldDB" id="A0A975RBE0"/>
<keyword evidence="2" id="KW-0732">Signal</keyword>
<feature type="compositionally biased region" description="Polar residues" evidence="1">
    <location>
        <begin position="56"/>
        <end position="70"/>
    </location>
</feature>
<proteinExistence type="predicted"/>
<dbReference type="KEGG" id="mpad:KEF85_06980"/>
<evidence type="ECO:0000313" key="4">
    <source>
        <dbReference type="Proteomes" id="UP000676649"/>
    </source>
</evidence>
<dbReference type="EMBL" id="CP073754">
    <property type="protein sequence ID" value="QWF72186.1"/>
    <property type="molecule type" value="Genomic_DNA"/>
</dbReference>
<dbReference type="Proteomes" id="UP000676649">
    <property type="component" value="Chromosome"/>
</dbReference>
<evidence type="ECO:0000256" key="2">
    <source>
        <dbReference type="SAM" id="SignalP"/>
    </source>
</evidence>
<organism evidence="3 4">
    <name type="scientific">Methylomonas paludis</name>
    <dbReference type="NCBI Taxonomy" id="1173101"/>
    <lineage>
        <taxon>Bacteria</taxon>
        <taxon>Pseudomonadati</taxon>
        <taxon>Pseudomonadota</taxon>
        <taxon>Gammaproteobacteria</taxon>
        <taxon>Methylococcales</taxon>
        <taxon>Methylococcaceae</taxon>
        <taxon>Methylomonas</taxon>
    </lineage>
</organism>
<accession>A0A975RBE0</accession>
<feature type="region of interest" description="Disordered" evidence="1">
    <location>
        <begin position="41"/>
        <end position="70"/>
    </location>
</feature>
<dbReference type="RefSeq" id="WP_215584434.1">
    <property type="nucleotide sequence ID" value="NZ_CP073754.1"/>
</dbReference>